<dbReference type="Pfam" id="PF14384">
    <property type="entry name" value="BrnA_antitoxin"/>
    <property type="match status" value="1"/>
</dbReference>
<dbReference type="OrthoDB" id="9796641at2"/>
<dbReference type="EMBL" id="FCOK02000001">
    <property type="protein sequence ID" value="SAL09439.1"/>
    <property type="molecule type" value="Genomic_DNA"/>
</dbReference>
<organism evidence="1 2">
    <name type="scientific">Caballeronia udeis</name>
    <dbReference type="NCBI Taxonomy" id="1232866"/>
    <lineage>
        <taxon>Bacteria</taxon>
        <taxon>Pseudomonadati</taxon>
        <taxon>Pseudomonadota</taxon>
        <taxon>Betaproteobacteria</taxon>
        <taxon>Burkholderiales</taxon>
        <taxon>Burkholderiaceae</taxon>
        <taxon>Caballeronia</taxon>
    </lineage>
</organism>
<protein>
    <recommendedName>
        <fullName evidence="3">BrnA antitoxin family protein</fullName>
    </recommendedName>
</protein>
<accession>A0A158EQS0</accession>
<name>A0A158EQS0_9BURK</name>
<dbReference type="AlphaFoldDB" id="A0A158EQS0"/>
<dbReference type="RefSeq" id="WP_062080851.1">
    <property type="nucleotide sequence ID" value="NZ_FCOK02000001.1"/>
</dbReference>
<dbReference type="InterPro" id="IPR025528">
    <property type="entry name" value="BrnA_antitoxin"/>
</dbReference>
<gene>
    <name evidence="1" type="ORF">AWB69_00035</name>
</gene>
<dbReference type="Proteomes" id="UP000054683">
    <property type="component" value="Unassembled WGS sequence"/>
</dbReference>
<evidence type="ECO:0000313" key="2">
    <source>
        <dbReference type="Proteomes" id="UP000054683"/>
    </source>
</evidence>
<proteinExistence type="predicted"/>
<sequence length="95" mass="10263">MAARKPMIDESGEVRELTAADVKTFKRGAAALPASLRAKTGVRGPQKAPTKIPLSLRLSPQVVEAFRASGEGWQTRIDVVLADWLKTHSPDELAV</sequence>
<reference evidence="1 2" key="1">
    <citation type="submission" date="2016-01" db="EMBL/GenBank/DDBJ databases">
        <authorList>
            <person name="Oliw E.H."/>
        </authorList>
    </citation>
    <scope>NUCLEOTIDE SEQUENCE [LARGE SCALE GENOMIC DNA]</scope>
    <source>
        <strain evidence="1">LMG 27134</strain>
    </source>
</reference>
<evidence type="ECO:0008006" key="3">
    <source>
        <dbReference type="Google" id="ProtNLM"/>
    </source>
</evidence>
<evidence type="ECO:0000313" key="1">
    <source>
        <dbReference type="EMBL" id="SAL09439.1"/>
    </source>
</evidence>